<organism evidence="6 7">
    <name type="scientific">Cytobacillus horneckiae</name>
    <dbReference type="NCBI Taxonomy" id="549687"/>
    <lineage>
        <taxon>Bacteria</taxon>
        <taxon>Bacillati</taxon>
        <taxon>Bacillota</taxon>
        <taxon>Bacilli</taxon>
        <taxon>Bacillales</taxon>
        <taxon>Bacillaceae</taxon>
        <taxon>Cytobacillus</taxon>
    </lineage>
</organism>
<feature type="coiled-coil region" evidence="4">
    <location>
        <begin position="132"/>
        <end position="219"/>
    </location>
</feature>
<dbReference type="InterPro" id="IPR000641">
    <property type="entry name" value="CbxX/CfxQ"/>
</dbReference>
<gene>
    <name evidence="6" type="ORF">CWS20_08755</name>
</gene>
<dbReference type="PANTHER" id="PTHR43392:SF2">
    <property type="entry name" value="AAA-TYPE ATPASE FAMILY PROTEIN _ ANKYRIN REPEAT FAMILY PROTEIN"/>
    <property type="match status" value="1"/>
</dbReference>
<evidence type="ECO:0000256" key="2">
    <source>
        <dbReference type="ARBA" id="ARBA00022741"/>
    </source>
</evidence>
<sequence>MMNQFDTDHRIAKWEKELSDQGFVNNEDDLLQMITSLDREDEPEKLSKLLMIAASSKANDASQETLALAWMEEALKLNPKNKEAERFISEKNWTTKQYSLNQLQFPPLRESDNRAAKKKTALAFIDITRGFLSDADELEQQLANQIKRCENTGSSSVIEKYRELYALLEEVIDEAGALLKAAEEYEKSISGVFYTSTYLDEMKIHIEQIEKMKKQWESIFTSVEESPKEMNPLVELENMVGLNDVKERIEEHYRFLQYQAERQNLGFKNKDDLSLHMVLTGNPGTGKTTLARLLAKIYHHLGVLPREEVVEVNRSHLIGAYMGQTEENIKTAIESALGGILFIDEAYSLKREGQSGNDYGQTAVDTLVSLMTSEEYSGKFAIILAGYPDEMRQFLAANPGLRSRFSSSNYFSLTDYTNEELIQIAEKIAKENDYILTKEAKIELHHRIDQEKVDATFGNARTVKNIVMDAIFKKGAQAQSRHHFLSYTLLDKEDFTVNQSDNTIAAKAQLDELIGLNNVKEEVNSLVSFAKMQKLRQEAGLPALPLQLHSVFTGNPGTGKTTVAKIYSQFLKECGMLKRGHLIVASRSDFVAGYVGQTAIKTKKLIRRALGGVLFIDEAYSLFSPMQADFGKEVIDTLTDEMTKHNENLVVILAGYPQEMEPLLNSNPGLKSRFKKFIHFPDYQSEQLIEILENYLKKYHYVLDTEAVTLLTEKLHEIDTKDNGRFATNLADKAVQMQARRIMDTANVNIAEEMSTLKRADFIHAIENTRNGE</sequence>
<dbReference type="GO" id="GO:0016887">
    <property type="term" value="F:ATP hydrolysis activity"/>
    <property type="evidence" value="ECO:0007669"/>
    <property type="project" value="InterPro"/>
</dbReference>
<dbReference type="EMBL" id="PISD01000016">
    <property type="protein sequence ID" value="PKG29350.1"/>
    <property type="molecule type" value="Genomic_DNA"/>
</dbReference>
<evidence type="ECO:0000259" key="5">
    <source>
        <dbReference type="SMART" id="SM00382"/>
    </source>
</evidence>
<dbReference type="PANTHER" id="PTHR43392">
    <property type="entry name" value="AAA-TYPE ATPASE FAMILY PROTEIN / ANKYRIN REPEAT FAMILY PROTEIN"/>
    <property type="match status" value="1"/>
</dbReference>
<feature type="domain" description="AAA+ ATPase" evidence="5">
    <location>
        <begin position="546"/>
        <end position="770"/>
    </location>
</feature>
<keyword evidence="7" id="KW-1185">Reference proteome</keyword>
<dbReference type="CDD" id="cd00009">
    <property type="entry name" value="AAA"/>
    <property type="match status" value="1"/>
</dbReference>
<evidence type="ECO:0000256" key="3">
    <source>
        <dbReference type="ARBA" id="ARBA00022840"/>
    </source>
</evidence>
<evidence type="ECO:0000256" key="1">
    <source>
        <dbReference type="ARBA" id="ARBA00010378"/>
    </source>
</evidence>
<accession>A0A2N0ZIL1</accession>
<dbReference type="InterPro" id="IPR003593">
    <property type="entry name" value="AAA+_ATPase"/>
</dbReference>
<keyword evidence="3" id="KW-0067">ATP-binding</keyword>
<dbReference type="Proteomes" id="UP000233343">
    <property type="component" value="Unassembled WGS sequence"/>
</dbReference>
<dbReference type="InterPro" id="IPR003959">
    <property type="entry name" value="ATPase_AAA_core"/>
</dbReference>
<evidence type="ECO:0000313" key="7">
    <source>
        <dbReference type="Proteomes" id="UP000233343"/>
    </source>
</evidence>
<dbReference type="InterPro" id="IPR027417">
    <property type="entry name" value="P-loop_NTPase"/>
</dbReference>
<dbReference type="FunFam" id="3.40.50.300:FF:000216">
    <property type="entry name" value="Type VII secretion ATPase EccA"/>
    <property type="match status" value="2"/>
</dbReference>
<dbReference type="RefSeq" id="WP_066198120.1">
    <property type="nucleotide sequence ID" value="NZ_JAMAUX010000002.1"/>
</dbReference>
<reference evidence="6 7" key="1">
    <citation type="journal article" date="2010" name="Int. J. Syst. Evol. Microbiol.">
        <title>Bacillus horneckiae sp. nov., isolated from a spacecraft-assembly clean room.</title>
        <authorList>
            <person name="Vaishampayan P."/>
            <person name="Probst A."/>
            <person name="Krishnamurthi S."/>
            <person name="Ghosh S."/>
            <person name="Osman S."/>
            <person name="McDowall A."/>
            <person name="Ruckmani A."/>
            <person name="Mayilraj S."/>
            <person name="Venkateswaran K."/>
        </authorList>
    </citation>
    <scope>NUCLEOTIDE SEQUENCE [LARGE SCALE GENOMIC DNA]</scope>
    <source>
        <strain evidence="7">1PO1SC</strain>
    </source>
</reference>
<protein>
    <submittedName>
        <fullName evidence="6">Stage V sporulation protein K</fullName>
    </submittedName>
</protein>
<dbReference type="Pfam" id="PF17866">
    <property type="entry name" value="AAA_lid_6"/>
    <property type="match status" value="2"/>
</dbReference>
<dbReference type="Gene3D" id="3.40.50.300">
    <property type="entry name" value="P-loop containing nucleotide triphosphate hydrolases"/>
    <property type="match status" value="2"/>
</dbReference>
<keyword evidence="2" id="KW-0547">Nucleotide-binding</keyword>
<proteinExistence type="inferred from homology"/>
<feature type="domain" description="AAA+ ATPase" evidence="5">
    <location>
        <begin position="273"/>
        <end position="415"/>
    </location>
</feature>
<dbReference type="PRINTS" id="PR00819">
    <property type="entry name" value="CBXCFQXSUPER"/>
</dbReference>
<dbReference type="AlphaFoldDB" id="A0A2N0ZIL1"/>
<dbReference type="SUPFAM" id="SSF52540">
    <property type="entry name" value="P-loop containing nucleoside triphosphate hydrolases"/>
    <property type="match status" value="2"/>
</dbReference>
<evidence type="ECO:0000256" key="4">
    <source>
        <dbReference type="SAM" id="Coils"/>
    </source>
</evidence>
<dbReference type="GO" id="GO:0005524">
    <property type="term" value="F:ATP binding"/>
    <property type="evidence" value="ECO:0007669"/>
    <property type="project" value="UniProtKB-KW"/>
</dbReference>
<name>A0A2N0ZIL1_9BACI</name>
<dbReference type="SMART" id="SM00382">
    <property type="entry name" value="AAA"/>
    <property type="match status" value="2"/>
</dbReference>
<dbReference type="Gene3D" id="1.10.8.60">
    <property type="match status" value="1"/>
</dbReference>
<comment type="caution">
    <text evidence="6">The sequence shown here is derived from an EMBL/GenBank/DDBJ whole genome shotgun (WGS) entry which is preliminary data.</text>
</comment>
<comment type="similarity">
    <text evidence="1">Belongs to the CbxX/CfxQ family.</text>
</comment>
<dbReference type="Pfam" id="PF00004">
    <property type="entry name" value="AAA"/>
    <property type="match status" value="2"/>
</dbReference>
<keyword evidence="4" id="KW-0175">Coiled coil</keyword>
<evidence type="ECO:0000313" key="6">
    <source>
        <dbReference type="EMBL" id="PKG29350.1"/>
    </source>
</evidence>
<dbReference type="InterPro" id="IPR041627">
    <property type="entry name" value="AAA_lid_6"/>
</dbReference>
<dbReference type="InterPro" id="IPR050773">
    <property type="entry name" value="CbxX/CfxQ_RuBisCO_ESX"/>
</dbReference>